<dbReference type="SUPFAM" id="SSF53448">
    <property type="entry name" value="Nucleotide-diphospho-sugar transferases"/>
    <property type="match status" value="1"/>
</dbReference>
<dbReference type="PANTHER" id="PTHR36529:SF1">
    <property type="entry name" value="GLYCOSYLTRANSFERASE"/>
    <property type="match status" value="1"/>
</dbReference>
<name>A0A1L9QTM3_9CYAN</name>
<organism evidence="1 2">
    <name type="scientific">Roseofilum reptotaenium AO1-A</name>
    <dbReference type="NCBI Taxonomy" id="1925591"/>
    <lineage>
        <taxon>Bacteria</taxon>
        <taxon>Bacillati</taxon>
        <taxon>Cyanobacteriota</taxon>
        <taxon>Cyanophyceae</taxon>
        <taxon>Desertifilales</taxon>
        <taxon>Desertifilaceae</taxon>
        <taxon>Roseofilum</taxon>
    </lineage>
</organism>
<protein>
    <recommendedName>
        <fullName evidence="3">Glycosyltransferase</fullName>
    </recommendedName>
</protein>
<dbReference type="Pfam" id="PF09837">
    <property type="entry name" value="DUF2064"/>
    <property type="match status" value="1"/>
</dbReference>
<evidence type="ECO:0000313" key="2">
    <source>
        <dbReference type="Proteomes" id="UP000183940"/>
    </source>
</evidence>
<sequence length="226" mass="24949">MFPTIKEVSVSDFPDLSSPLSSLCQLLVFTRYPELGKAKTRLIPALGVQGATELHRQLAEWAIAQARQLQDRHKGAIQLVVYFTGSTVQAMQTWLGADLVYRSQGQGDLGEKLYRAIEQSFAEGMEHIVVIGTDCPSLTPELFTQAFHALDSHDLVLGPAADGGYYLIGLSRPISELFQNIHWGTSEVFSQTLKIAHALELSYVLLPVLSDIDRPADLQCQLKINP</sequence>
<dbReference type="NCBIfam" id="TIGR04282">
    <property type="entry name" value="glyco_like_cofC"/>
    <property type="match status" value="1"/>
</dbReference>
<dbReference type="STRING" id="1925591.BI308_08505"/>
<dbReference type="Gene3D" id="3.90.550.10">
    <property type="entry name" value="Spore Coat Polysaccharide Biosynthesis Protein SpsA, Chain A"/>
    <property type="match status" value="1"/>
</dbReference>
<dbReference type="PANTHER" id="PTHR36529">
    <property type="entry name" value="SLL1095 PROTEIN"/>
    <property type="match status" value="1"/>
</dbReference>
<dbReference type="AlphaFoldDB" id="A0A1L9QTM3"/>
<evidence type="ECO:0008006" key="3">
    <source>
        <dbReference type="Google" id="ProtNLM"/>
    </source>
</evidence>
<reference evidence="1" key="1">
    <citation type="submission" date="2016-10" db="EMBL/GenBank/DDBJ databases">
        <title>CRISPR-Cas defence system in Roseofilum reptotaenium: evidence of a bacteriophage-cyanobacterium arms race in the coral black band disease.</title>
        <authorList>
            <person name="Buerger P."/>
            <person name="Wood-Charlson E.M."/>
            <person name="Weynberg K.D."/>
            <person name="Willis B."/>
            <person name="Van Oppen M.J."/>
        </authorList>
    </citation>
    <scope>NUCLEOTIDE SEQUENCE [LARGE SCALE GENOMIC DNA]</scope>
    <source>
        <strain evidence="1">AO1-A</strain>
    </source>
</reference>
<keyword evidence="2" id="KW-1185">Reference proteome</keyword>
<dbReference type="Proteomes" id="UP000183940">
    <property type="component" value="Unassembled WGS sequence"/>
</dbReference>
<gene>
    <name evidence="1" type="ORF">BI308_08505</name>
</gene>
<evidence type="ECO:0000313" key="1">
    <source>
        <dbReference type="EMBL" id="OJJ26055.1"/>
    </source>
</evidence>
<dbReference type="EMBL" id="MLAW01000011">
    <property type="protein sequence ID" value="OJJ26055.1"/>
    <property type="molecule type" value="Genomic_DNA"/>
</dbReference>
<comment type="caution">
    <text evidence="1">The sequence shown here is derived from an EMBL/GenBank/DDBJ whole genome shotgun (WGS) entry which is preliminary data.</text>
</comment>
<accession>A0A1L9QTM3</accession>
<dbReference type="InterPro" id="IPR029044">
    <property type="entry name" value="Nucleotide-diphossugar_trans"/>
</dbReference>
<proteinExistence type="predicted"/>
<dbReference type="InterPro" id="IPR018641">
    <property type="entry name" value="Trfase_1_rSAM/seldom-assoc"/>
</dbReference>